<accession>A0ABN1QI46</accession>
<keyword evidence="3" id="KW-1185">Reference proteome</keyword>
<gene>
    <name evidence="2" type="ORF">GCM10009550_14160</name>
</gene>
<comment type="caution">
    <text evidence="2">The sequence shown here is derived from an EMBL/GenBank/DDBJ whole genome shotgun (WGS) entry which is preliminary data.</text>
</comment>
<name>A0ABN1QI46_9ACTN</name>
<feature type="domain" description="DUF6875" evidence="1">
    <location>
        <begin position="24"/>
        <end position="190"/>
    </location>
</feature>
<evidence type="ECO:0000259" key="1">
    <source>
        <dbReference type="Pfam" id="PF21780"/>
    </source>
</evidence>
<organism evidence="2 3">
    <name type="scientific">Actinocorallia libanotica</name>
    <dbReference type="NCBI Taxonomy" id="46162"/>
    <lineage>
        <taxon>Bacteria</taxon>
        <taxon>Bacillati</taxon>
        <taxon>Actinomycetota</taxon>
        <taxon>Actinomycetes</taxon>
        <taxon>Streptosporangiales</taxon>
        <taxon>Thermomonosporaceae</taxon>
        <taxon>Actinocorallia</taxon>
    </lineage>
</organism>
<dbReference type="InterPro" id="IPR049240">
    <property type="entry name" value="DUF6875"/>
</dbReference>
<dbReference type="RefSeq" id="WP_344238007.1">
    <property type="nucleotide sequence ID" value="NZ_BAAAHH010000004.1"/>
</dbReference>
<reference evidence="2 3" key="1">
    <citation type="journal article" date="2019" name="Int. J. Syst. Evol. Microbiol.">
        <title>The Global Catalogue of Microorganisms (GCM) 10K type strain sequencing project: providing services to taxonomists for standard genome sequencing and annotation.</title>
        <authorList>
            <consortium name="The Broad Institute Genomics Platform"/>
            <consortium name="The Broad Institute Genome Sequencing Center for Infectious Disease"/>
            <person name="Wu L."/>
            <person name="Ma J."/>
        </authorList>
    </citation>
    <scope>NUCLEOTIDE SEQUENCE [LARGE SCALE GENOMIC DNA]</scope>
    <source>
        <strain evidence="2 3">JCM 10696</strain>
    </source>
</reference>
<dbReference type="Pfam" id="PF21780">
    <property type="entry name" value="DUF6875"/>
    <property type="match status" value="1"/>
</dbReference>
<evidence type="ECO:0000313" key="2">
    <source>
        <dbReference type="EMBL" id="GAA0942750.1"/>
    </source>
</evidence>
<proteinExistence type="predicted"/>
<dbReference type="Proteomes" id="UP001500665">
    <property type="component" value="Unassembled WGS sequence"/>
</dbReference>
<protein>
    <recommendedName>
        <fullName evidence="1">DUF6875 domain-containing protein</fullName>
    </recommendedName>
</protein>
<sequence>MITHPRDPALSLLETTDTQVPEAAEILAWARRYLVNGHPDLGRKGPVCPYAQGALTRRTFYLHVVPGRVDGLEGIVPVAERYRDWFLELAPRTEPEAVFTTILLLFPGVARRELIDRAQAALRESFVRRGLMIGEFHDGPPPKGGLWNSDWRPLHSPVPLLGLRHMVPTDRPFLAHDPALLSVHAELFGSVPC</sequence>
<dbReference type="EMBL" id="BAAAHH010000004">
    <property type="protein sequence ID" value="GAA0942750.1"/>
    <property type="molecule type" value="Genomic_DNA"/>
</dbReference>
<evidence type="ECO:0000313" key="3">
    <source>
        <dbReference type="Proteomes" id="UP001500665"/>
    </source>
</evidence>